<keyword evidence="3" id="KW-1185">Reference proteome</keyword>
<dbReference type="OrthoDB" id="3352270at2759"/>
<reference evidence="2 3" key="1">
    <citation type="submission" date="2019-02" db="EMBL/GenBank/DDBJ databases">
        <title>Genome sequencing of the rare red list fungi Dentipellis fragilis.</title>
        <authorList>
            <person name="Buettner E."/>
            <person name="Kellner H."/>
        </authorList>
    </citation>
    <scope>NUCLEOTIDE SEQUENCE [LARGE SCALE GENOMIC DNA]</scope>
    <source>
        <strain evidence="2 3">DSM 105465</strain>
    </source>
</reference>
<gene>
    <name evidence="2" type="ORF">EVG20_g2040</name>
</gene>
<dbReference type="EMBL" id="SEOQ01000073">
    <property type="protein sequence ID" value="TFY70957.1"/>
    <property type="molecule type" value="Genomic_DNA"/>
</dbReference>
<feature type="compositionally biased region" description="Acidic residues" evidence="1">
    <location>
        <begin position="533"/>
        <end position="579"/>
    </location>
</feature>
<dbReference type="AlphaFoldDB" id="A0A4Y9ZAC3"/>
<accession>A0A4Y9ZAC3</accession>
<dbReference type="Proteomes" id="UP000298327">
    <property type="component" value="Unassembled WGS sequence"/>
</dbReference>
<sequence length="579" mass="65107">MPAPTLAAITAQLSPTLTLSPARIHPSQASRAPEQEATHPTILSTTFHIDCPGSSDELSAMEVTQKTVPIQTLPVELLSRIFLLGYSDGVDPARPFKRKAIEGLNFEVIISHVCSHWRGVALRTPGLWTSLRMRKPSHLERGKEFVKRSRYCLLDVMFDFVARKDHIPGRTLCFDHFHEAFDIAEAHAMRWRSLLLRLCDLECKGGARARLHGCAPVPMLQSLQLWHLEDWGTSQNLFVATAKPPVQILNNDVPSLKNLSLVGVNLAWSQEHYLADLEQIEFALHSEGVRPSVKEWEELLRASPNLWRLSLHYSGPRVEGAWTASPIPLAHLSVLSLTDMDPTLLCSVMQHLTMPTLRTLEMELPEQDFTAFVDLISDAQAPYFPILDDLHISALDCSVESWGRFLRTIPKLSYLEADFRRIEHDFFDELFTKTTHSDEPEASTSAAEQNKATTHTSLDSVPESSNPFYNVLLPRLRVLKVAGLSAQNLLAYVTFRKTAGYPVPRLVVHDKMGIDDMNALQEARVDVEYYQYSDDDDDDEEGEEEDGEEEDCDEAGGEEDEALEDGDEAEVVDDEVEEN</sequence>
<dbReference type="SUPFAM" id="SSF52047">
    <property type="entry name" value="RNI-like"/>
    <property type="match status" value="1"/>
</dbReference>
<feature type="region of interest" description="Disordered" evidence="1">
    <location>
        <begin position="437"/>
        <end position="462"/>
    </location>
</feature>
<feature type="compositionally biased region" description="Polar residues" evidence="1">
    <location>
        <begin position="442"/>
        <end position="462"/>
    </location>
</feature>
<comment type="caution">
    <text evidence="2">The sequence shown here is derived from an EMBL/GenBank/DDBJ whole genome shotgun (WGS) entry which is preliminary data.</text>
</comment>
<feature type="region of interest" description="Disordered" evidence="1">
    <location>
        <begin position="531"/>
        <end position="579"/>
    </location>
</feature>
<evidence type="ECO:0000313" key="2">
    <source>
        <dbReference type="EMBL" id="TFY70957.1"/>
    </source>
</evidence>
<evidence type="ECO:0000256" key="1">
    <source>
        <dbReference type="SAM" id="MobiDB-lite"/>
    </source>
</evidence>
<organism evidence="2 3">
    <name type="scientific">Dentipellis fragilis</name>
    <dbReference type="NCBI Taxonomy" id="205917"/>
    <lineage>
        <taxon>Eukaryota</taxon>
        <taxon>Fungi</taxon>
        <taxon>Dikarya</taxon>
        <taxon>Basidiomycota</taxon>
        <taxon>Agaricomycotina</taxon>
        <taxon>Agaricomycetes</taxon>
        <taxon>Russulales</taxon>
        <taxon>Hericiaceae</taxon>
        <taxon>Dentipellis</taxon>
    </lineage>
</organism>
<evidence type="ECO:0000313" key="3">
    <source>
        <dbReference type="Proteomes" id="UP000298327"/>
    </source>
</evidence>
<dbReference type="STRING" id="205917.A0A4Y9ZAC3"/>
<name>A0A4Y9ZAC3_9AGAM</name>
<proteinExistence type="predicted"/>
<protein>
    <submittedName>
        <fullName evidence="2">Uncharacterized protein</fullName>
    </submittedName>
</protein>